<gene>
    <name evidence="2" type="ORF">WDJ50_02620</name>
</gene>
<feature type="region of interest" description="Disordered" evidence="1">
    <location>
        <begin position="1"/>
        <end position="53"/>
    </location>
</feature>
<evidence type="ECO:0000256" key="1">
    <source>
        <dbReference type="SAM" id="MobiDB-lite"/>
    </source>
</evidence>
<dbReference type="EMBL" id="CP149782">
    <property type="protein sequence ID" value="WYF45031.1"/>
    <property type="molecule type" value="Genomic_DNA"/>
</dbReference>
<organism evidence="2">
    <name type="scientific">Deinococcus sp. VB142</name>
    <dbReference type="NCBI Taxonomy" id="3112952"/>
    <lineage>
        <taxon>Bacteria</taxon>
        <taxon>Thermotogati</taxon>
        <taxon>Deinococcota</taxon>
        <taxon>Deinococci</taxon>
        <taxon>Deinococcales</taxon>
        <taxon>Deinococcaceae</taxon>
        <taxon>Deinococcus</taxon>
    </lineage>
</organism>
<dbReference type="RefSeq" id="WP_339096203.1">
    <property type="nucleotide sequence ID" value="NZ_CP149782.1"/>
</dbReference>
<feature type="compositionally biased region" description="Basic residues" evidence="1">
    <location>
        <begin position="19"/>
        <end position="37"/>
    </location>
</feature>
<sequence>MLRYKPEEVTPMSNPAKKTTTKTPKRPAKATKPKTGKGKATLPKKPMGRRPQYDWAEIRREFIRGDETVTLAALSSKSGAPTLSAIKKRAAQEDWTGLRAEFLNQVSTKLRELDLDMKTEVRSTLGKLGQALISIGMKGAATIKPETLEPIDVARFIKIGSDLKVKAAGMDEVKVRLGRIKSAADLEKLSDDDLWLLAGMVPPSEEEDDEF</sequence>
<protein>
    <recommendedName>
        <fullName evidence="3">Terminase</fullName>
    </recommendedName>
</protein>
<dbReference type="AlphaFoldDB" id="A0AAU6Q430"/>
<accession>A0AAU6Q430</accession>
<evidence type="ECO:0000313" key="2">
    <source>
        <dbReference type="EMBL" id="WYF45031.1"/>
    </source>
</evidence>
<reference evidence="2" key="1">
    <citation type="submission" date="2024-03" db="EMBL/GenBank/DDBJ databases">
        <title>Deinococcus weizhi sp. nov., isolated from human skin.</title>
        <authorList>
            <person name="Wei Z."/>
            <person name="Tian F."/>
            <person name="Yang C."/>
            <person name="Xin L.T."/>
            <person name="Wen Z.J."/>
            <person name="Lan K.C."/>
            <person name="Yu L."/>
            <person name="Zhe W."/>
            <person name="Dan F.D."/>
            <person name="Jun W."/>
            <person name="Rui Z."/>
            <person name="Yong X.J."/>
            <person name="Ting Y."/>
            <person name="Wei X."/>
            <person name="Xu Z.G."/>
            <person name="Xin Z."/>
            <person name="Dong F.G."/>
            <person name="Ni X.M."/>
            <person name="Zheng M.G."/>
            <person name="Chun Y."/>
            <person name="Qian W.X."/>
        </authorList>
    </citation>
    <scope>NUCLEOTIDE SEQUENCE</scope>
    <source>
        <strain evidence="2">VB142</strain>
    </source>
</reference>
<proteinExistence type="predicted"/>
<name>A0AAU6Q430_9DEIO</name>
<evidence type="ECO:0008006" key="3">
    <source>
        <dbReference type="Google" id="ProtNLM"/>
    </source>
</evidence>